<proteinExistence type="predicted"/>
<accession>A0A2S7SXB0</accession>
<evidence type="ECO:0008006" key="3">
    <source>
        <dbReference type="Google" id="ProtNLM"/>
    </source>
</evidence>
<dbReference type="EMBL" id="PPSL01000002">
    <property type="protein sequence ID" value="PQJ11374.1"/>
    <property type="molecule type" value="Genomic_DNA"/>
</dbReference>
<protein>
    <recommendedName>
        <fullName evidence="3">N-acetyltransferase domain-containing protein</fullName>
    </recommendedName>
</protein>
<gene>
    <name evidence="1" type="ORF">CJD36_006120</name>
</gene>
<organism evidence="1 2">
    <name type="scientific">Flavipsychrobacter stenotrophus</name>
    <dbReference type="NCBI Taxonomy" id="2077091"/>
    <lineage>
        <taxon>Bacteria</taxon>
        <taxon>Pseudomonadati</taxon>
        <taxon>Bacteroidota</taxon>
        <taxon>Chitinophagia</taxon>
        <taxon>Chitinophagales</taxon>
        <taxon>Chitinophagaceae</taxon>
        <taxon>Flavipsychrobacter</taxon>
    </lineage>
</organism>
<dbReference type="RefSeq" id="WP_105038253.1">
    <property type="nucleotide sequence ID" value="NZ_PPSL01000002.1"/>
</dbReference>
<sequence length="233" mass="26115">MGELIRIRAFRAIDDEPACNLYAKEHMDVLKIFGITKITTANNSWIKNPNVYVIMAERVSDNQPVGGARVHLYHEDYPLPMDDAVKDFDPSVKELLARHARSGGTGEICGLWNSRDVAGWGIGTMFLSRAGVSLCTQLPMQTMHVLCAEHTIGITLEKGFVIEKELGNSGTFYYPKEGLVATAAVINDVRTLADANEVDRNIIMSLRENPLQTREETNNEHKIKIEYQLRLNL</sequence>
<name>A0A2S7SXB0_9BACT</name>
<reference evidence="1 2" key="1">
    <citation type="submission" date="2018-01" db="EMBL/GenBank/DDBJ databases">
        <title>A novel member of the phylum Bacteroidetes isolated from glacier ice.</title>
        <authorList>
            <person name="Liu Q."/>
            <person name="Xin Y.-H."/>
        </authorList>
    </citation>
    <scope>NUCLEOTIDE SEQUENCE [LARGE SCALE GENOMIC DNA]</scope>
    <source>
        <strain evidence="1 2">RB1R16</strain>
    </source>
</reference>
<comment type="caution">
    <text evidence="1">The sequence shown here is derived from an EMBL/GenBank/DDBJ whole genome shotgun (WGS) entry which is preliminary data.</text>
</comment>
<dbReference type="Proteomes" id="UP000239872">
    <property type="component" value="Unassembled WGS sequence"/>
</dbReference>
<dbReference type="OrthoDB" id="660041at2"/>
<keyword evidence="2" id="KW-1185">Reference proteome</keyword>
<dbReference type="InterPro" id="IPR016181">
    <property type="entry name" value="Acyl_CoA_acyltransferase"/>
</dbReference>
<evidence type="ECO:0000313" key="2">
    <source>
        <dbReference type="Proteomes" id="UP000239872"/>
    </source>
</evidence>
<dbReference type="AlphaFoldDB" id="A0A2S7SXB0"/>
<dbReference type="SUPFAM" id="SSF55729">
    <property type="entry name" value="Acyl-CoA N-acyltransferases (Nat)"/>
    <property type="match status" value="1"/>
</dbReference>
<evidence type="ECO:0000313" key="1">
    <source>
        <dbReference type="EMBL" id="PQJ11374.1"/>
    </source>
</evidence>